<evidence type="ECO:0000313" key="8">
    <source>
        <dbReference type="EMBL" id="KAK9804934.1"/>
    </source>
</evidence>
<evidence type="ECO:0000256" key="6">
    <source>
        <dbReference type="SAM" id="Phobius"/>
    </source>
</evidence>
<dbReference type="SMART" id="SM00724">
    <property type="entry name" value="TLC"/>
    <property type="match status" value="1"/>
</dbReference>
<reference evidence="8 9" key="1">
    <citation type="journal article" date="2024" name="Nat. Commun.">
        <title>Phylogenomics reveals the evolutionary origins of lichenization in chlorophyte algae.</title>
        <authorList>
            <person name="Puginier C."/>
            <person name="Libourel C."/>
            <person name="Otte J."/>
            <person name="Skaloud P."/>
            <person name="Haon M."/>
            <person name="Grisel S."/>
            <person name="Petersen M."/>
            <person name="Berrin J.G."/>
            <person name="Delaux P.M."/>
            <person name="Dal Grande F."/>
            <person name="Keller J."/>
        </authorList>
    </citation>
    <scope>NUCLEOTIDE SEQUENCE [LARGE SCALE GENOMIC DNA]</scope>
    <source>
        <strain evidence="8 9">SAG 2036</strain>
    </source>
</reference>
<keyword evidence="9" id="KW-1185">Reference proteome</keyword>
<accession>A0AAW1P958</accession>
<dbReference type="InterPro" id="IPR016439">
    <property type="entry name" value="Lag1/Lac1-like"/>
</dbReference>
<dbReference type="GO" id="GO:0050291">
    <property type="term" value="F:sphingosine N-acyltransferase activity"/>
    <property type="evidence" value="ECO:0007669"/>
    <property type="project" value="InterPro"/>
</dbReference>
<feature type="domain" description="TLC" evidence="7">
    <location>
        <begin position="72"/>
        <end position="275"/>
    </location>
</feature>
<comment type="caution">
    <text evidence="8">The sequence shown here is derived from an EMBL/GenBank/DDBJ whole genome shotgun (WGS) entry which is preliminary data.</text>
</comment>
<feature type="transmembrane region" description="Helical" evidence="6">
    <location>
        <begin position="153"/>
        <end position="181"/>
    </location>
</feature>
<dbReference type="Pfam" id="PF03798">
    <property type="entry name" value="TRAM_LAG1_CLN8"/>
    <property type="match status" value="1"/>
</dbReference>
<organism evidence="8 9">
    <name type="scientific">Symbiochloris irregularis</name>
    <dbReference type="NCBI Taxonomy" id="706552"/>
    <lineage>
        <taxon>Eukaryota</taxon>
        <taxon>Viridiplantae</taxon>
        <taxon>Chlorophyta</taxon>
        <taxon>core chlorophytes</taxon>
        <taxon>Trebouxiophyceae</taxon>
        <taxon>Trebouxiales</taxon>
        <taxon>Trebouxiaceae</taxon>
        <taxon>Symbiochloris</taxon>
    </lineage>
</organism>
<dbReference type="Proteomes" id="UP001465755">
    <property type="component" value="Unassembled WGS sequence"/>
</dbReference>
<proteinExistence type="predicted"/>
<evidence type="ECO:0000256" key="4">
    <source>
        <dbReference type="ARBA" id="ARBA00023136"/>
    </source>
</evidence>
<dbReference type="InterPro" id="IPR006634">
    <property type="entry name" value="TLC-dom"/>
</dbReference>
<dbReference type="PROSITE" id="PS50922">
    <property type="entry name" value="TLC"/>
    <property type="match status" value="1"/>
</dbReference>
<feature type="transmembrane region" description="Helical" evidence="6">
    <location>
        <begin position="22"/>
        <end position="41"/>
    </location>
</feature>
<dbReference type="GO" id="GO:0005789">
    <property type="term" value="C:endoplasmic reticulum membrane"/>
    <property type="evidence" value="ECO:0007669"/>
    <property type="project" value="UniProtKB-SubCell"/>
</dbReference>
<evidence type="ECO:0000256" key="1">
    <source>
        <dbReference type="ARBA" id="ARBA00004141"/>
    </source>
</evidence>
<feature type="transmembrane region" description="Helical" evidence="6">
    <location>
        <begin position="78"/>
        <end position="96"/>
    </location>
</feature>
<dbReference type="PANTHER" id="PTHR12560">
    <property type="entry name" value="LONGEVITY ASSURANCE FACTOR 1 LAG1"/>
    <property type="match status" value="1"/>
</dbReference>
<feature type="transmembrane region" description="Helical" evidence="6">
    <location>
        <begin position="122"/>
        <end position="141"/>
    </location>
</feature>
<keyword evidence="4 5" id="KW-0472">Membrane</keyword>
<protein>
    <recommendedName>
        <fullName evidence="7">TLC domain-containing protein</fullName>
    </recommendedName>
</protein>
<sequence length="286" mass="32263">MAAASPPAEGLWPRLAAGNEDWLFVLMPGSIPLLLTLRWLLDRVLYKPVARRALLKDSATKAIPKKTLHNIDRFCESFWKCTAYSSLLCIGAYALYDQPWLWHTAELWRGWPHYELPGKVQLYYASQLAFYSSSLVMLFSWEERRKDFGVMLLHHIVTVVLIAVSHITGFGRVGSIIMILHDPSDIFLEAAKMGNYAGLNAPVIASFALLLITWFGLRLVVLPGVIIPSIWFELPAILGHHNGIALGLSLLLCLLVVLHIYWFYLIVQIAVNVARGEVRDTREAED</sequence>
<keyword evidence="3 6" id="KW-1133">Transmembrane helix</keyword>
<feature type="transmembrane region" description="Helical" evidence="6">
    <location>
        <begin position="219"/>
        <end position="238"/>
    </location>
</feature>
<dbReference type="PANTHER" id="PTHR12560:SF0">
    <property type="entry name" value="LD18904P"/>
    <property type="match status" value="1"/>
</dbReference>
<name>A0AAW1P958_9CHLO</name>
<feature type="transmembrane region" description="Helical" evidence="6">
    <location>
        <begin position="193"/>
        <end position="212"/>
    </location>
</feature>
<evidence type="ECO:0000256" key="5">
    <source>
        <dbReference type="PROSITE-ProRule" id="PRU00205"/>
    </source>
</evidence>
<gene>
    <name evidence="8" type="ORF">WJX73_000695</name>
</gene>
<keyword evidence="2 5" id="KW-0812">Transmembrane</keyword>
<evidence type="ECO:0000256" key="2">
    <source>
        <dbReference type="ARBA" id="ARBA00022692"/>
    </source>
</evidence>
<evidence type="ECO:0000256" key="3">
    <source>
        <dbReference type="ARBA" id="ARBA00022989"/>
    </source>
</evidence>
<feature type="transmembrane region" description="Helical" evidence="6">
    <location>
        <begin position="244"/>
        <end position="267"/>
    </location>
</feature>
<evidence type="ECO:0000313" key="9">
    <source>
        <dbReference type="Proteomes" id="UP001465755"/>
    </source>
</evidence>
<dbReference type="EMBL" id="JALJOQ010000047">
    <property type="protein sequence ID" value="KAK9804934.1"/>
    <property type="molecule type" value="Genomic_DNA"/>
</dbReference>
<evidence type="ECO:0000259" key="7">
    <source>
        <dbReference type="PROSITE" id="PS50922"/>
    </source>
</evidence>
<dbReference type="GO" id="GO:0046513">
    <property type="term" value="P:ceramide biosynthetic process"/>
    <property type="evidence" value="ECO:0007669"/>
    <property type="project" value="InterPro"/>
</dbReference>
<comment type="subcellular location">
    <subcellularLocation>
        <location evidence="1">Membrane</location>
        <topology evidence="1">Multi-pass membrane protein</topology>
    </subcellularLocation>
</comment>
<dbReference type="AlphaFoldDB" id="A0AAW1P958"/>